<evidence type="ECO:0000313" key="1">
    <source>
        <dbReference type="EnsemblMetazoa" id="GPPI001508-PA"/>
    </source>
</evidence>
<reference evidence="1" key="2">
    <citation type="submission" date="2020-05" db="UniProtKB">
        <authorList>
            <consortium name="EnsemblMetazoa"/>
        </authorList>
    </citation>
    <scope>IDENTIFICATION</scope>
    <source>
        <strain evidence="1">IAEA</strain>
    </source>
</reference>
<dbReference type="Proteomes" id="UP000092460">
    <property type="component" value="Unassembled WGS sequence"/>
</dbReference>
<reference evidence="2" key="1">
    <citation type="submission" date="2015-01" db="EMBL/GenBank/DDBJ databases">
        <authorList>
            <person name="Aksoy S."/>
            <person name="Warren W."/>
            <person name="Wilson R.K."/>
        </authorList>
    </citation>
    <scope>NUCLEOTIDE SEQUENCE [LARGE SCALE GENOMIC DNA]</scope>
    <source>
        <strain evidence="2">IAEA</strain>
    </source>
</reference>
<dbReference type="EMBL" id="JXJN01000320">
    <property type="status" value="NOT_ANNOTATED_CDS"/>
    <property type="molecule type" value="Genomic_DNA"/>
</dbReference>
<organism evidence="1 2">
    <name type="scientific">Glossina palpalis gambiensis</name>
    <dbReference type="NCBI Taxonomy" id="67801"/>
    <lineage>
        <taxon>Eukaryota</taxon>
        <taxon>Metazoa</taxon>
        <taxon>Ecdysozoa</taxon>
        <taxon>Arthropoda</taxon>
        <taxon>Hexapoda</taxon>
        <taxon>Insecta</taxon>
        <taxon>Pterygota</taxon>
        <taxon>Neoptera</taxon>
        <taxon>Endopterygota</taxon>
        <taxon>Diptera</taxon>
        <taxon>Brachycera</taxon>
        <taxon>Muscomorpha</taxon>
        <taxon>Hippoboscoidea</taxon>
        <taxon>Glossinidae</taxon>
        <taxon>Glossina</taxon>
    </lineage>
</organism>
<sequence>MYHLVDYIHLMHSIYYIMARNKELFDTSIVTRAHAGKLSTSNYLKRRGACLINTAAASLKECMQLLTPATVADLDVAVQRKIIYKEKDLRTYEVIAALTALCEVMHTGEISSAQWEGQKAVLAKRSTKHLIAPATCFTPLSTNIWWCRTSSSAYRRPACHGLSSSGQQDRAAMAWCTEQIYTDSYNLCCCLEKNFREEMDTNIITSF</sequence>
<dbReference type="AlphaFoldDB" id="A0A1B0AM34"/>
<keyword evidence="2" id="KW-1185">Reference proteome</keyword>
<name>A0A1B0AM34_9MUSC</name>
<protein>
    <submittedName>
        <fullName evidence="1">Uncharacterized protein</fullName>
    </submittedName>
</protein>
<dbReference type="EnsemblMetazoa" id="GPPI001508-RA">
    <property type="protein sequence ID" value="GPPI001508-PA"/>
    <property type="gene ID" value="GPPI001508"/>
</dbReference>
<proteinExistence type="predicted"/>
<dbReference type="VEuPathDB" id="VectorBase:GPPI001508"/>
<evidence type="ECO:0000313" key="2">
    <source>
        <dbReference type="Proteomes" id="UP000092460"/>
    </source>
</evidence>
<accession>A0A1B0AM34</accession>